<feature type="transmembrane region" description="Helical" evidence="6">
    <location>
        <begin position="156"/>
        <end position="177"/>
    </location>
</feature>
<evidence type="ECO:0000313" key="8">
    <source>
        <dbReference type="Proteomes" id="UP000010473"/>
    </source>
</evidence>
<dbReference type="eggNOG" id="COG0628">
    <property type="taxonomic scope" value="Bacteria"/>
</dbReference>
<dbReference type="Pfam" id="PF01594">
    <property type="entry name" value="AI-2E_transport"/>
    <property type="match status" value="1"/>
</dbReference>
<feature type="transmembrane region" description="Helical" evidence="6">
    <location>
        <begin position="297"/>
        <end position="328"/>
    </location>
</feature>
<evidence type="ECO:0000256" key="6">
    <source>
        <dbReference type="SAM" id="Phobius"/>
    </source>
</evidence>
<evidence type="ECO:0008006" key="9">
    <source>
        <dbReference type="Google" id="ProtNLM"/>
    </source>
</evidence>
<evidence type="ECO:0000256" key="3">
    <source>
        <dbReference type="ARBA" id="ARBA00022692"/>
    </source>
</evidence>
<dbReference type="HOGENOM" id="CLU_031275_8_1_3"/>
<sequence>MQNQLNNSQLIRYLLLIALGWAVAQIMAYFETILIIFIFAAILAFLLSYPVQWLENFLSHGVAVCLVFLVSLLSFIVITFTLGFTIISQGQQIIEQIPELLDYFFFIGEQFNNFFERLNIPVDLDLIQTQLRDYILSGIGLSLASLPGILTNLVDLILIAVVAFFMLLDGVKLWDFLLKIFPFHFRNKLTVVVKRNFLGFFWGRLILSVFFGLSAFLVFIFFQIPYALALAAISGVFDLIPGIGATLGISIVALIVLPQSIWLSLVVLVSCILLQQVEENLLMPRIMQGSLDLNPVIMFFALLVGARVAGLVGIFIAIPIAGVIINLLEIDEMKAEK</sequence>
<proteinExistence type="inferred from homology"/>
<dbReference type="AlphaFoldDB" id="K9XRG8"/>
<dbReference type="OrthoDB" id="505911at2"/>
<feature type="transmembrane region" description="Helical" evidence="6">
    <location>
        <begin position="134"/>
        <end position="150"/>
    </location>
</feature>
<evidence type="ECO:0000256" key="2">
    <source>
        <dbReference type="ARBA" id="ARBA00009773"/>
    </source>
</evidence>
<dbReference type="KEGG" id="scs:Sta7437_0682"/>
<accession>K9XRG8</accession>
<keyword evidence="5 6" id="KW-0472">Membrane</keyword>
<keyword evidence="4 6" id="KW-1133">Transmembrane helix</keyword>
<keyword evidence="8" id="KW-1185">Reference proteome</keyword>
<gene>
    <name evidence="7" type="ordered locus">Sta7437_0682</name>
</gene>
<dbReference type="GO" id="GO:0016020">
    <property type="term" value="C:membrane"/>
    <property type="evidence" value="ECO:0007669"/>
    <property type="project" value="UniProtKB-SubCell"/>
</dbReference>
<feature type="transmembrane region" description="Helical" evidence="6">
    <location>
        <begin position="228"/>
        <end position="254"/>
    </location>
</feature>
<reference evidence="8" key="1">
    <citation type="journal article" date="2013" name="Proc. Natl. Acad. Sci. U.S.A.">
        <title>Improving the coverage of the cyanobacterial phylum using diversity-driven genome sequencing.</title>
        <authorList>
            <person name="Shih P.M."/>
            <person name="Wu D."/>
            <person name="Latifi A."/>
            <person name="Axen S.D."/>
            <person name="Fewer D.P."/>
            <person name="Talla E."/>
            <person name="Calteau A."/>
            <person name="Cai F."/>
            <person name="Tandeau de Marsac N."/>
            <person name="Rippka R."/>
            <person name="Herdman M."/>
            <person name="Sivonen K."/>
            <person name="Coursin T."/>
            <person name="Laurent T."/>
            <person name="Goodwin L."/>
            <person name="Nolan M."/>
            <person name="Davenport K.W."/>
            <person name="Han C.S."/>
            <person name="Rubin E.M."/>
            <person name="Eisen J.A."/>
            <person name="Woyke T."/>
            <person name="Gugger M."/>
            <person name="Kerfeld C.A."/>
        </authorList>
    </citation>
    <scope>NUCLEOTIDE SEQUENCE [LARGE SCALE GENOMIC DNA]</scope>
    <source>
        <strain evidence="8">ATCC 29371 / PCC 7437</strain>
    </source>
</reference>
<dbReference type="InterPro" id="IPR002549">
    <property type="entry name" value="AI-2E-like"/>
</dbReference>
<dbReference type="PANTHER" id="PTHR21716:SF66">
    <property type="entry name" value="TRANSPORT PROTEIN SLL0063-RELATED"/>
    <property type="match status" value="1"/>
</dbReference>
<keyword evidence="3 6" id="KW-0812">Transmembrane</keyword>
<feature type="transmembrane region" description="Helical" evidence="6">
    <location>
        <begin position="57"/>
        <end position="87"/>
    </location>
</feature>
<feature type="transmembrane region" description="Helical" evidence="6">
    <location>
        <begin position="261"/>
        <end position="277"/>
    </location>
</feature>
<comment type="similarity">
    <text evidence="2">Belongs to the autoinducer-2 exporter (AI-2E) (TC 2.A.86) family.</text>
</comment>
<evidence type="ECO:0000256" key="5">
    <source>
        <dbReference type="ARBA" id="ARBA00023136"/>
    </source>
</evidence>
<feature type="transmembrane region" description="Helical" evidence="6">
    <location>
        <begin position="197"/>
        <end position="222"/>
    </location>
</feature>
<name>K9XRG8_STAC7</name>
<comment type="subcellular location">
    <subcellularLocation>
        <location evidence="1">Membrane</location>
        <topology evidence="1">Multi-pass membrane protein</topology>
    </subcellularLocation>
</comment>
<evidence type="ECO:0000256" key="4">
    <source>
        <dbReference type="ARBA" id="ARBA00022989"/>
    </source>
</evidence>
<evidence type="ECO:0000313" key="7">
    <source>
        <dbReference type="EMBL" id="AFZ34277.1"/>
    </source>
</evidence>
<dbReference type="EMBL" id="CP003653">
    <property type="protein sequence ID" value="AFZ34277.1"/>
    <property type="molecule type" value="Genomic_DNA"/>
</dbReference>
<dbReference type="GO" id="GO:0055085">
    <property type="term" value="P:transmembrane transport"/>
    <property type="evidence" value="ECO:0007669"/>
    <property type="project" value="TreeGrafter"/>
</dbReference>
<feature type="transmembrane region" description="Helical" evidence="6">
    <location>
        <begin position="12"/>
        <end position="45"/>
    </location>
</feature>
<protein>
    <recommendedName>
        <fullName evidence="9">Permease</fullName>
    </recommendedName>
</protein>
<dbReference type="PANTHER" id="PTHR21716">
    <property type="entry name" value="TRANSMEMBRANE PROTEIN"/>
    <property type="match status" value="1"/>
</dbReference>
<evidence type="ECO:0000256" key="1">
    <source>
        <dbReference type="ARBA" id="ARBA00004141"/>
    </source>
</evidence>
<dbReference type="Proteomes" id="UP000010473">
    <property type="component" value="Chromosome"/>
</dbReference>
<dbReference type="PATRIC" id="fig|111780.3.peg.713"/>
<organism evidence="7 8">
    <name type="scientific">Stanieria cyanosphaera (strain ATCC 29371 / PCC 7437)</name>
    <dbReference type="NCBI Taxonomy" id="111780"/>
    <lineage>
        <taxon>Bacteria</taxon>
        <taxon>Bacillati</taxon>
        <taxon>Cyanobacteriota</taxon>
        <taxon>Cyanophyceae</taxon>
        <taxon>Pleurocapsales</taxon>
        <taxon>Dermocarpellaceae</taxon>
        <taxon>Stanieria</taxon>
    </lineage>
</organism>
<dbReference type="RefSeq" id="WP_015191950.1">
    <property type="nucleotide sequence ID" value="NC_019748.1"/>
</dbReference>
<dbReference type="STRING" id="111780.Sta7437_0682"/>